<keyword evidence="3" id="KW-1185">Reference proteome</keyword>
<dbReference type="Proteomes" id="UP000192940">
    <property type="component" value="Chromosome I"/>
</dbReference>
<dbReference type="AlphaFoldDB" id="A0A1X7HJ02"/>
<keyword evidence="1" id="KW-0812">Transmembrane</keyword>
<sequence>MKLKKSIILAIIGSVLFSLGQLMYLILQWFEPSDYYFFFDFYRALDWTYRTINIFNFLFSLSMVNLFISFLLTQKKRSAQ</sequence>
<reference evidence="3" key="1">
    <citation type="submission" date="2017-04" db="EMBL/GenBank/DDBJ databases">
        <authorList>
            <person name="Varghese N."/>
            <person name="Submissions S."/>
        </authorList>
    </citation>
    <scope>NUCLEOTIDE SEQUENCE [LARGE SCALE GENOMIC DNA]</scope>
    <source>
        <strain evidence="3">N3/975</strain>
    </source>
</reference>
<dbReference type="RefSeq" id="WP_208914593.1">
    <property type="nucleotide sequence ID" value="NZ_LT840184.1"/>
</dbReference>
<evidence type="ECO:0000256" key="1">
    <source>
        <dbReference type="SAM" id="Phobius"/>
    </source>
</evidence>
<keyword evidence="1" id="KW-1133">Transmembrane helix</keyword>
<feature type="transmembrane region" description="Helical" evidence="1">
    <location>
        <begin position="7"/>
        <end position="27"/>
    </location>
</feature>
<organism evidence="2 3">
    <name type="scientific">Paenibacillus uliginis N3/975</name>
    <dbReference type="NCBI Taxonomy" id="1313296"/>
    <lineage>
        <taxon>Bacteria</taxon>
        <taxon>Bacillati</taxon>
        <taxon>Bacillota</taxon>
        <taxon>Bacilli</taxon>
        <taxon>Bacillales</taxon>
        <taxon>Paenibacillaceae</taxon>
        <taxon>Paenibacillus</taxon>
    </lineage>
</organism>
<name>A0A1X7HJ02_9BACL</name>
<evidence type="ECO:0000313" key="2">
    <source>
        <dbReference type="EMBL" id="SMF87559.1"/>
    </source>
</evidence>
<dbReference type="EMBL" id="LT840184">
    <property type="protein sequence ID" value="SMF87559.1"/>
    <property type="molecule type" value="Genomic_DNA"/>
</dbReference>
<evidence type="ECO:0000313" key="3">
    <source>
        <dbReference type="Proteomes" id="UP000192940"/>
    </source>
</evidence>
<proteinExistence type="predicted"/>
<keyword evidence="1" id="KW-0472">Membrane</keyword>
<gene>
    <name evidence="2" type="ORF">SAMN05661091_3782</name>
</gene>
<feature type="transmembrane region" description="Helical" evidence="1">
    <location>
        <begin position="47"/>
        <end position="72"/>
    </location>
</feature>
<accession>A0A1X7HJ02</accession>
<protein>
    <submittedName>
        <fullName evidence="2">Uncharacterized protein</fullName>
    </submittedName>
</protein>